<dbReference type="HOGENOM" id="CLU_006320_4_0_1"/>
<feature type="region of interest" description="Disordered" evidence="7">
    <location>
        <begin position="188"/>
        <end position="210"/>
    </location>
</feature>
<dbReference type="FunFam" id="1.25.10.10:FF:000058">
    <property type="entry name" value="AP complex subunit beta"/>
    <property type="match status" value="1"/>
</dbReference>
<feature type="compositionally biased region" description="Low complexity" evidence="7">
    <location>
        <begin position="719"/>
        <end position="746"/>
    </location>
</feature>
<evidence type="ECO:0000256" key="2">
    <source>
        <dbReference type="ARBA" id="ARBA00006613"/>
    </source>
</evidence>
<evidence type="ECO:0000259" key="8">
    <source>
        <dbReference type="Pfam" id="PF01602"/>
    </source>
</evidence>
<dbReference type="GeneID" id="23888577"/>
<dbReference type="EMBL" id="CP003823">
    <property type="protein sequence ID" value="AFR94503.2"/>
    <property type="molecule type" value="Genomic_DNA"/>
</dbReference>
<dbReference type="InterPro" id="IPR011989">
    <property type="entry name" value="ARM-like"/>
</dbReference>
<proteinExistence type="inferred from homology"/>
<dbReference type="AlphaFoldDB" id="J9VJV3"/>
<dbReference type="PANTHER" id="PTHR11134">
    <property type="entry name" value="ADAPTOR COMPLEX SUBUNIT BETA FAMILY MEMBER"/>
    <property type="match status" value="1"/>
</dbReference>
<dbReference type="InterPro" id="IPR026739">
    <property type="entry name" value="AP_beta"/>
</dbReference>
<dbReference type="InterPro" id="IPR016024">
    <property type="entry name" value="ARM-type_fold"/>
</dbReference>
<feature type="region of interest" description="Disordered" evidence="7">
    <location>
        <begin position="638"/>
        <end position="660"/>
    </location>
</feature>
<dbReference type="InterPro" id="IPR002553">
    <property type="entry name" value="Clathrin/coatomer_adapt-like_N"/>
</dbReference>
<dbReference type="OrthoDB" id="10254310at2759"/>
<dbReference type="InterPro" id="IPR016342">
    <property type="entry name" value="AP_complex_bsu_1_2_4"/>
</dbReference>
<evidence type="ECO:0000313" key="10">
    <source>
        <dbReference type="Proteomes" id="UP000010091"/>
    </source>
</evidence>
<comment type="subcellular location">
    <subcellularLocation>
        <location evidence="1">Endomembrane system</location>
    </subcellularLocation>
</comment>
<evidence type="ECO:0000313" key="9">
    <source>
        <dbReference type="EMBL" id="AFR94503.2"/>
    </source>
</evidence>
<reference evidence="9 10" key="1">
    <citation type="journal article" date="2014" name="PLoS Genet.">
        <title>Analysis of the genome and transcriptome of Cryptococcus neoformans var. grubii reveals complex RNA expression and microevolution leading to virulence attenuation.</title>
        <authorList>
            <person name="Janbon G."/>
            <person name="Ormerod K.L."/>
            <person name="Paulet D."/>
            <person name="Byrnes E.J.III."/>
            <person name="Yadav V."/>
            <person name="Chatterjee G."/>
            <person name="Mullapudi N."/>
            <person name="Hon C.C."/>
            <person name="Billmyre R.B."/>
            <person name="Brunel F."/>
            <person name="Bahn Y.S."/>
            <person name="Chen W."/>
            <person name="Chen Y."/>
            <person name="Chow E.W."/>
            <person name="Coppee J.Y."/>
            <person name="Floyd-Averette A."/>
            <person name="Gaillardin C."/>
            <person name="Gerik K.J."/>
            <person name="Goldberg J."/>
            <person name="Gonzalez-Hilarion S."/>
            <person name="Gujja S."/>
            <person name="Hamlin J.L."/>
            <person name="Hsueh Y.P."/>
            <person name="Ianiri G."/>
            <person name="Jones S."/>
            <person name="Kodira C.D."/>
            <person name="Kozubowski L."/>
            <person name="Lam W."/>
            <person name="Marra M."/>
            <person name="Mesner L.D."/>
            <person name="Mieczkowski P.A."/>
            <person name="Moyrand F."/>
            <person name="Nielsen K."/>
            <person name="Proux C."/>
            <person name="Rossignol T."/>
            <person name="Schein J.E."/>
            <person name="Sun S."/>
            <person name="Wollschlaeger C."/>
            <person name="Wood I.A."/>
            <person name="Zeng Q."/>
            <person name="Neuveglise C."/>
            <person name="Newlon C.S."/>
            <person name="Perfect J.R."/>
            <person name="Lodge J.K."/>
            <person name="Idnurm A."/>
            <person name="Stajich J.E."/>
            <person name="Kronstad J.W."/>
            <person name="Sanyal K."/>
            <person name="Heitman J."/>
            <person name="Fraser J.A."/>
            <person name="Cuomo C.A."/>
            <person name="Dietrich F.S."/>
        </authorList>
    </citation>
    <scope>NUCLEOTIDE SEQUENCE [LARGE SCALE GENOMIC DNA]</scope>
    <source>
        <strain evidence="10">H99 / ATCC 208821 / CBS 10515 / FGSC 9487</strain>
    </source>
</reference>
<evidence type="ECO:0000256" key="4">
    <source>
        <dbReference type="ARBA" id="ARBA00022927"/>
    </source>
</evidence>
<feature type="compositionally biased region" description="Low complexity" evidence="7">
    <location>
        <begin position="695"/>
        <end position="710"/>
    </location>
</feature>
<dbReference type="GO" id="GO:0030117">
    <property type="term" value="C:membrane coat"/>
    <property type="evidence" value="ECO:0007669"/>
    <property type="project" value="InterPro"/>
</dbReference>
<evidence type="ECO:0000256" key="5">
    <source>
        <dbReference type="ARBA" id="ARBA00023136"/>
    </source>
</evidence>
<dbReference type="RefSeq" id="XP_012048555.1">
    <property type="nucleotide sequence ID" value="XM_012193165.1"/>
</dbReference>
<dbReference type="GO" id="GO:0016192">
    <property type="term" value="P:vesicle-mediated transport"/>
    <property type="evidence" value="ECO:0007669"/>
    <property type="project" value="InterPro"/>
</dbReference>
<accession>J9VJV3</accession>
<evidence type="ECO:0000256" key="6">
    <source>
        <dbReference type="PIRNR" id="PIRNR002291"/>
    </source>
</evidence>
<comment type="function">
    <text evidence="6">Adaptins are components of the adaptor complexes which link clathrin to receptors in coated vesicles. Clathrin-associated protein complexes are believed to interact with the cytoplasmic tails of membrane proteins, leading to their selection and concentration.</text>
</comment>
<keyword evidence="5 6" id="KW-0472">Membrane</keyword>
<name>J9VJV3_CRYN9</name>
<feature type="domain" description="Clathrin/coatomer adaptor adaptin-like N-terminal" evidence="8">
    <location>
        <begin position="9"/>
        <end position="549"/>
    </location>
</feature>
<dbReference type="Pfam" id="PF01602">
    <property type="entry name" value="Adaptin_N"/>
    <property type="match status" value="1"/>
</dbReference>
<keyword evidence="10" id="KW-1185">Reference proteome</keyword>
<feature type="region of interest" description="Disordered" evidence="7">
    <location>
        <begin position="691"/>
        <end position="753"/>
    </location>
</feature>
<evidence type="ECO:0000256" key="3">
    <source>
        <dbReference type="ARBA" id="ARBA00022448"/>
    </source>
</evidence>
<comment type="similarity">
    <text evidence="2 6">Belongs to the adaptor complexes large subunit family.</text>
</comment>
<keyword evidence="3 6" id="KW-0813">Transport</keyword>
<sequence length="753" mass="82473">MAMAPPRKGENWELRQQLNSEYRDKRADAIKRVIANHTIGKDCSGLFPDVVKNMQTDDLEQKKLVYLYLMNYAKTQPELVILAVNTFVKDTADPNPLVRALAIRTMSILRAEKILDYLASPLSRCLKDENPYVRKTAALCVAKVFDLKPELAIEYGFIETLRDLIGDGNPMVVANAVAALGDIHEASLNLPPPQPGSPNDDESPSSARPNQSLFIIDPPTLTKLLVALNECSEWGRIAILTTLARYRTNDEKESEHICERVMPQFQHVNAAVVLGAVKVIMIHMKNVTREDLLKSLTRKMAPPLVTLISSPPEVQWVALRNINLLLQKRPDILANEMRVFFCKYNDPSYVKVEKLEIMVRLANEKNVDTLLGELKEYASEVDVDFVRKAVRAVGQVAIKIDEAAGRCVSVLMELIETRVSYVVQEAVIVVKDIFRKYPHSYEGIIPALCANLEELDEPEAKASLIWLIGEYAEKIENADELLGAFLETFREESYTVQLQTLTAIVKLFLKKPDESQAIVQKVLQAATKDCDSPDVRDRAYIYWRLLSSDPAAAKSVVLSVRPPISLPQTTVSPAILEELIGEIATLASVYHKPAATFIGKGRLGADEMHKKSLDAEDDISREKALQAVVAGNQAENLLDFDDEPTPTNGESSIPAPGSGLGISSQAIASAAKSTNPLDELMDLFSTASMTTPVVQPGQPAAQAQASAQSSGGLGGLDGLAGLSSPPQSVSPQPAAPQNQQPQAAAQDDLLGLF</sequence>
<dbReference type="KEGG" id="cng:CNAG_05248"/>
<dbReference type="Gene3D" id="1.25.10.10">
    <property type="entry name" value="Leucine-rich Repeat Variant"/>
    <property type="match status" value="1"/>
</dbReference>
<organism evidence="9 10">
    <name type="scientific">Cryptococcus neoformans (strain H99 / ATCC 208821 / CBS 10515 / FGSC 9487)</name>
    <name type="common">Cryptococcus neoformans var. grubii serotype A</name>
    <dbReference type="NCBI Taxonomy" id="235443"/>
    <lineage>
        <taxon>Eukaryota</taxon>
        <taxon>Fungi</taxon>
        <taxon>Dikarya</taxon>
        <taxon>Basidiomycota</taxon>
        <taxon>Agaricomycotina</taxon>
        <taxon>Tremellomycetes</taxon>
        <taxon>Tremellales</taxon>
        <taxon>Cryptococcaceae</taxon>
        <taxon>Cryptococcus</taxon>
        <taxon>Cryptococcus neoformans species complex</taxon>
    </lineage>
</organism>
<dbReference type="GO" id="GO:0030276">
    <property type="term" value="F:clathrin binding"/>
    <property type="evidence" value="ECO:0007669"/>
    <property type="project" value="InterPro"/>
</dbReference>
<dbReference type="SUPFAM" id="SSF48371">
    <property type="entry name" value="ARM repeat"/>
    <property type="match status" value="1"/>
</dbReference>
<dbReference type="Proteomes" id="UP000010091">
    <property type="component" value="Chromosome 4"/>
</dbReference>
<dbReference type="VEuPathDB" id="FungiDB:CNAG_05248"/>
<dbReference type="GO" id="GO:0006886">
    <property type="term" value="P:intracellular protein transport"/>
    <property type="evidence" value="ECO:0007669"/>
    <property type="project" value="InterPro"/>
</dbReference>
<evidence type="ECO:0000256" key="7">
    <source>
        <dbReference type="SAM" id="MobiDB-lite"/>
    </source>
</evidence>
<keyword evidence="4 6" id="KW-0653">Protein transport</keyword>
<gene>
    <name evidence="9" type="ORF">CNAG_05248</name>
</gene>
<dbReference type="PIRSF" id="PIRSF002291">
    <property type="entry name" value="AP_complex_beta"/>
    <property type="match status" value="1"/>
</dbReference>
<protein>
    <recommendedName>
        <fullName evidence="6">AP complex subunit beta</fullName>
    </recommendedName>
</protein>
<dbReference type="GO" id="GO:0012505">
    <property type="term" value="C:endomembrane system"/>
    <property type="evidence" value="ECO:0007669"/>
    <property type="project" value="UniProtKB-SubCell"/>
</dbReference>
<evidence type="ECO:0000256" key="1">
    <source>
        <dbReference type="ARBA" id="ARBA00004308"/>
    </source>
</evidence>